<dbReference type="AlphaFoldDB" id="A0A9P4UIC2"/>
<evidence type="ECO:0000313" key="1">
    <source>
        <dbReference type="EMBL" id="KAF2451055.1"/>
    </source>
</evidence>
<reference evidence="1" key="1">
    <citation type="journal article" date="2020" name="Stud. Mycol.">
        <title>101 Dothideomycetes genomes: a test case for predicting lifestyles and emergence of pathogens.</title>
        <authorList>
            <person name="Haridas S."/>
            <person name="Albert R."/>
            <person name="Binder M."/>
            <person name="Bloem J."/>
            <person name="Labutti K."/>
            <person name="Salamov A."/>
            <person name="Andreopoulos B."/>
            <person name="Baker S."/>
            <person name="Barry K."/>
            <person name="Bills G."/>
            <person name="Bluhm B."/>
            <person name="Cannon C."/>
            <person name="Castanera R."/>
            <person name="Culley D."/>
            <person name="Daum C."/>
            <person name="Ezra D."/>
            <person name="Gonzalez J."/>
            <person name="Henrissat B."/>
            <person name="Kuo A."/>
            <person name="Liang C."/>
            <person name="Lipzen A."/>
            <person name="Lutzoni F."/>
            <person name="Magnuson J."/>
            <person name="Mondo S."/>
            <person name="Nolan M."/>
            <person name="Ohm R."/>
            <person name="Pangilinan J."/>
            <person name="Park H.-J."/>
            <person name="Ramirez L."/>
            <person name="Alfaro M."/>
            <person name="Sun H."/>
            <person name="Tritt A."/>
            <person name="Yoshinaga Y."/>
            <person name="Zwiers L.-H."/>
            <person name="Turgeon B."/>
            <person name="Goodwin S."/>
            <person name="Spatafora J."/>
            <person name="Crous P."/>
            <person name="Grigoriev I."/>
        </authorList>
    </citation>
    <scope>NUCLEOTIDE SEQUENCE</scope>
    <source>
        <strain evidence="1">CBS 690.94</strain>
    </source>
</reference>
<organism evidence="1 2">
    <name type="scientific">Karstenula rhodostoma CBS 690.94</name>
    <dbReference type="NCBI Taxonomy" id="1392251"/>
    <lineage>
        <taxon>Eukaryota</taxon>
        <taxon>Fungi</taxon>
        <taxon>Dikarya</taxon>
        <taxon>Ascomycota</taxon>
        <taxon>Pezizomycotina</taxon>
        <taxon>Dothideomycetes</taxon>
        <taxon>Pleosporomycetidae</taxon>
        <taxon>Pleosporales</taxon>
        <taxon>Massarineae</taxon>
        <taxon>Didymosphaeriaceae</taxon>
        <taxon>Karstenula</taxon>
    </lineage>
</organism>
<proteinExistence type="predicted"/>
<name>A0A9P4UIC2_9PLEO</name>
<comment type="caution">
    <text evidence="1">The sequence shown here is derived from an EMBL/GenBank/DDBJ whole genome shotgun (WGS) entry which is preliminary data.</text>
</comment>
<gene>
    <name evidence="1" type="ORF">P171DRAFT_503888</name>
</gene>
<keyword evidence="2" id="KW-1185">Reference proteome</keyword>
<dbReference type="EMBL" id="MU001493">
    <property type="protein sequence ID" value="KAF2451055.1"/>
    <property type="molecule type" value="Genomic_DNA"/>
</dbReference>
<evidence type="ECO:0008006" key="3">
    <source>
        <dbReference type="Google" id="ProtNLM"/>
    </source>
</evidence>
<evidence type="ECO:0000313" key="2">
    <source>
        <dbReference type="Proteomes" id="UP000799764"/>
    </source>
</evidence>
<protein>
    <recommendedName>
        <fullName evidence="3">CCHC-type domain-containing protein</fullName>
    </recommendedName>
</protein>
<sequence length="138" mass="15455">MPNAPQLDGAIVVSCIDAEHFERDQLPGGASELTYGRLPIVFHDPGIPTCQSMDDVEASSRIYSNANFGIARYCTRCHRTNHFKKDCRAGIQPCQKCQARRVPGKDVFMLAFRGQSLQRDGVARAHYSNHIGSRWLFT</sequence>
<dbReference type="Proteomes" id="UP000799764">
    <property type="component" value="Unassembled WGS sequence"/>
</dbReference>
<accession>A0A9P4UIC2</accession>